<reference evidence="1" key="1">
    <citation type="submission" date="2021-08" db="EMBL/GenBank/DDBJ databases">
        <authorList>
            <person name="Zhang H."/>
            <person name="Xu M."/>
            <person name="Yu Z."/>
            <person name="Yang L."/>
            <person name="Cai Y."/>
        </authorList>
    </citation>
    <scope>NUCLEOTIDE SEQUENCE</scope>
    <source>
        <strain evidence="1">CHL1</strain>
    </source>
</reference>
<organism evidence="1 2">
    <name type="scientific">Chenggangzhangella methanolivorans</name>
    <dbReference type="NCBI Taxonomy" id="1437009"/>
    <lineage>
        <taxon>Bacteria</taxon>
        <taxon>Pseudomonadati</taxon>
        <taxon>Pseudomonadota</taxon>
        <taxon>Alphaproteobacteria</taxon>
        <taxon>Hyphomicrobiales</taxon>
        <taxon>Methylopilaceae</taxon>
        <taxon>Chenggangzhangella</taxon>
    </lineage>
</organism>
<gene>
    <name evidence="1" type="ORF">K6K41_23025</name>
</gene>
<dbReference type="Proteomes" id="UP000825701">
    <property type="component" value="Chromosome"/>
</dbReference>
<evidence type="ECO:0000313" key="2">
    <source>
        <dbReference type="Proteomes" id="UP000825701"/>
    </source>
</evidence>
<protein>
    <submittedName>
        <fullName evidence="1">Uncharacterized protein</fullName>
    </submittedName>
</protein>
<dbReference type="RefSeq" id="WP_261402631.1">
    <property type="nucleotide sequence ID" value="NZ_CP081869.1"/>
</dbReference>
<dbReference type="EMBL" id="CP081869">
    <property type="protein sequence ID" value="QZN99547.1"/>
    <property type="molecule type" value="Genomic_DNA"/>
</dbReference>
<dbReference type="KEGG" id="cmet:K6K41_23025"/>
<dbReference type="Pfam" id="PF23812">
    <property type="entry name" value="Phage_TAC_18"/>
    <property type="match status" value="1"/>
</dbReference>
<dbReference type="AlphaFoldDB" id="A0A9E6RAB2"/>
<sequence length="81" mass="8945">MPAALIAEPRLPDALLFYLEAFFDLTNDRAVGMGGAGAIPFGAIDAWARRYNVSGDAFDRLKDLIGRMDRVWSDLRQVEAS</sequence>
<proteinExistence type="predicted"/>
<evidence type="ECO:0000313" key="1">
    <source>
        <dbReference type="EMBL" id="QZN99547.1"/>
    </source>
</evidence>
<accession>A0A9E6RAB2</accession>
<dbReference type="InterPro" id="IPR056919">
    <property type="entry name" value="Phage_TAC_18"/>
</dbReference>
<keyword evidence="2" id="KW-1185">Reference proteome</keyword>
<name>A0A9E6RAB2_9HYPH</name>